<proteinExistence type="predicted"/>
<evidence type="ECO:0000313" key="2">
    <source>
        <dbReference type="Proteomes" id="UP000239757"/>
    </source>
</evidence>
<dbReference type="Proteomes" id="UP000239757">
    <property type="component" value="Unassembled WGS sequence"/>
</dbReference>
<sequence length="90" mass="10379">MTTTNTLRANCTWHWGGYDIDARSRDTELHHLRKHLLHGERLSDHKSPRVLGPLSDFIDGQTTPCHRHSRPSKAKIRVAHCRGYWGDTNP</sequence>
<reference evidence="1 2" key="1">
    <citation type="submission" date="2015-01" db="EMBL/GenBank/DDBJ databases">
        <title>Genome of allotetraploid Gossypium barbadense reveals genomic plasticity and fiber elongation in cotton evolution.</title>
        <authorList>
            <person name="Chen X."/>
            <person name="Liu X."/>
            <person name="Zhao B."/>
            <person name="Zheng H."/>
            <person name="Hu Y."/>
            <person name="Lu G."/>
            <person name="Yang C."/>
            <person name="Chen J."/>
            <person name="Shan C."/>
            <person name="Zhang L."/>
            <person name="Zhou Y."/>
            <person name="Wang L."/>
            <person name="Guo W."/>
            <person name="Bai Y."/>
            <person name="Ruan J."/>
            <person name="Shangguan X."/>
            <person name="Mao Y."/>
            <person name="Jiang J."/>
            <person name="Zhu Y."/>
            <person name="Lei J."/>
            <person name="Kang H."/>
            <person name="Chen S."/>
            <person name="He X."/>
            <person name="Wang R."/>
            <person name="Wang Y."/>
            <person name="Chen J."/>
            <person name="Wang L."/>
            <person name="Yu S."/>
            <person name="Wang B."/>
            <person name="Wei J."/>
            <person name="Song S."/>
            <person name="Lu X."/>
            <person name="Gao Z."/>
            <person name="Gu W."/>
            <person name="Deng X."/>
            <person name="Ma D."/>
            <person name="Wang S."/>
            <person name="Liang W."/>
            <person name="Fang L."/>
            <person name="Cai C."/>
            <person name="Zhu X."/>
            <person name="Zhou B."/>
            <person name="Zhang Y."/>
            <person name="Chen Z."/>
            <person name="Xu S."/>
            <person name="Zhu R."/>
            <person name="Wang S."/>
            <person name="Zhang T."/>
            <person name="Zhao G."/>
        </authorList>
    </citation>
    <scope>NUCLEOTIDE SEQUENCE [LARGE SCALE GENOMIC DNA]</scope>
    <source>
        <strain evidence="2">cv. Xinhai21</strain>
        <tissue evidence="1">Leaf</tissue>
    </source>
</reference>
<gene>
    <name evidence="1" type="ORF">GOBAR_AA21512</name>
</gene>
<evidence type="ECO:0000313" key="1">
    <source>
        <dbReference type="EMBL" id="PPR99165.1"/>
    </source>
</evidence>
<accession>A0A2P5X750</accession>
<protein>
    <submittedName>
        <fullName evidence="1">Uncharacterized protein</fullName>
    </submittedName>
</protein>
<dbReference type="AlphaFoldDB" id="A0A2P5X750"/>
<organism evidence="1 2">
    <name type="scientific">Gossypium barbadense</name>
    <name type="common">Sea Island cotton</name>
    <name type="synonym">Hibiscus barbadensis</name>
    <dbReference type="NCBI Taxonomy" id="3634"/>
    <lineage>
        <taxon>Eukaryota</taxon>
        <taxon>Viridiplantae</taxon>
        <taxon>Streptophyta</taxon>
        <taxon>Embryophyta</taxon>
        <taxon>Tracheophyta</taxon>
        <taxon>Spermatophyta</taxon>
        <taxon>Magnoliopsida</taxon>
        <taxon>eudicotyledons</taxon>
        <taxon>Gunneridae</taxon>
        <taxon>Pentapetalae</taxon>
        <taxon>rosids</taxon>
        <taxon>malvids</taxon>
        <taxon>Malvales</taxon>
        <taxon>Malvaceae</taxon>
        <taxon>Malvoideae</taxon>
        <taxon>Gossypium</taxon>
    </lineage>
</organism>
<name>A0A2P5X750_GOSBA</name>
<dbReference type="EMBL" id="KZ665532">
    <property type="protein sequence ID" value="PPR99165.1"/>
    <property type="molecule type" value="Genomic_DNA"/>
</dbReference>